<feature type="transmembrane region" description="Helical" evidence="1">
    <location>
        <begin position="72"/>
        <end position="92"/>
    </location>
</feature>
<dbReference type="InterPro" id="IPR004316">
    <property type="entry name" value="SWEET_rpt"/>
</dbReference>
<keyword evidence="1" id="KW-0812">Transmembrane</keyword>
<evidence type="ECO:0000313" key="3">
    <source>
        <dbReference type="Proteomes" id="UP000033869"/>
    </source>
</evidence>
<evidence type="ECO:0000313" key="2">
    <source>
        <dbReference type="EMBL" id="KKS08644.1"/>
    </source>
</evidence>
<comment type="caution">
    <text evidence="2">The sequence shown here is derived from an EMBL/GenBank/DDBJ whole genome shotgun (WGS) entry which is preliminary data.</text>
</comment>
<sequence length="97" mass="10868">MIDSLISWLLQNISIILIIISTPIELMPFLQMKKSIKNKSVNDLSPYPAAGFSLLGIMWLSYGMGINSLPLVVTNVAKLISNISVVCVYFYFRSIKK</sequence>
<organism evidence="2 3">
    <name type="scientific">candidate division CPR2 bacterium GW2011_GWC1_41_48</name>
    <dbReference type="NCBI Taxonomy" id="1618344"/>
    <lineage>
        <taxon>Bacteria</taxon>
        <taxon>Bacteria division CPR2</taxon>
    </lineage>
</organism>
<protein>
    <recommendedName>
        <fullName evidence="4">MtN3 and saliva related transmembrane protein</fullName>
    </recommendedName>
</protein>
<feature type="transmembrane region" description="Helical" evidence="1">
    <location>
        <begin position="6"/>
        <end position="26"/>
    </location>
</feature>
<evidence type="ECO:0000256" key="1">
    <source>
        <dbReference type="SAM" id="Phobius"/>
    </source>
</evidence>
<dbReference type="Pfam" id="PF03083">
    <property type="entry name" value="MtN3_slv"/>
    <property type="match status" value="1"/>
</dbReference>
<evidence type="ECO:0008006" key="4">
    <source>
        <dbReference type="Google" id="ProtNLM"/>
    </source>
</evidence>
<name>A0A0G0W6Q4_UNCC2</name>
<dbReference type="Gene3D" id="1.20.1280.290">
    <property type="match status" value="1"/>
</dbReference>
<keyword evidence="1" id="KW-1133">Transmembrane helix</keyword>
<accession>A0A0G0W6Q4</accession>
<keyword evidence="1" id="KW-0472">Membrane</keyword>
<feature type="transmembrane region" description="Helical" evidence="1">
    <location>
        <begin position="47"/>
        <end position="66"/>
    </location>
</feature>
<reference evidence="2 3" key="1">
    <citation type="journal article" date="2015" name="Nature">
        <title>rRNA introns, odd ribosomes, and small enigmatic genomes across a large radiation of phyla.</title>
        <authorList>
            <person name="Brown C.T."/>
            <person name="Hug L.A."/>
            <person name="Thomas B.C."/>
            <person name="Sharon I."/>
            <person name="Castelle C.J."/>
            <person name="Singh A."/>
            <person name="Wilkins M.J."/>
            <person name="Williams K.H."/>
            <person name="Banfield J.F."/>
        </authorList>
    </citation>
    <scope>NUCLEOTIDE SEQUENCE [LARGE SCALE GENOMIC DNA]</scope>
</reference>
<dbReference type="GO" id="GO:0016020">
    <property type="term" value="C:membrane"/>
    <property type="evidence" value="ECO:0007669"/>
    <property type="project" value="InterPro"/>
</dbReference>
<dbReference type="Proteomes" id="UP000033869">
    <property type="component" value="Unassembled WGS sequence"/>
</dbReference>
<dbReference type="AlphaFoldDB" id="A0A0G0W6Q4"/>
<dbReference type="EMBL" id="LCBL01000006">
    <property type="protein sequence ID" value="KKS08644.1"/>
    <property type="molecule type" value="Genomic_DNA"/>
</dbReference>
<proteinExistence type="predicted"/>
<gene>
    <name evidence="2" type="ORF">UU65_C0006G0014</name>
</gene>